<protein>
    <submittedName>
        <fullName evidence="2">Phage-type endonuclease</fullName>
    </submittedName>
</protein>
<reference evidence="2" key="1">
    <citation type="journal article" date="2017" name="Parasit. Vectors">
        <title>Sialotranscriptomics of Rhipicephalus zambeziensis reveals intricate expression profiles of secretory proteins and suggests tight temporal transcriptional regulation during blood-feeding.</title>
        <authorList>
            <person name="de Castro M.H."/>
            <person name="de Klerk D."/>
            <person name="Pienaar R."/>
            <person name="Rees D.J.G."/>
            <person name="Mans B.J."/>
        </authorList>
    </citation>
    <scope>NUCLEOTIDE SEQUENCE</scope>
    <source>
        <tissue evidence="2">Salivary glands</tissue>
    </source>
</reference>
<dbReference type="InterPro" id="IPR011335">
    <property type="entry name" value="Restrct_endonuc-II-like"/>
</dbReference>
<dbReference type="InterPro" id="IPR051703">
    <property type="entry name" value="NF-kappa-B_Signaling_Reg"/>
</dbReference>
<organism evidence="2">
    <name type="scientific">Rhipicephalus zambeziensis</name>
    <dbReference type="NCBI Taxonomy" id="60191"/>
    <lineage>
        <taxon>Eukaryota</taxon>
        <taxon>Metazoa</taxon>
        <taxon>Ecdysozoa</taxon>
        <taxon>Arthropoda</taxon>
        <taxon>Chelicerata</taxon>
        <taxon>Arachnida</taxon>
        <taxon>Acari</taxon>
        <taxon>Parasitiformes</taxon>
        <taxon>Ixodida</taxon>
        <taxon>Ixodoidea</taxon>
        <taxon>Ixodidae</taxon>
        <taxon>Rhipicephalinae</taxon>
        <taxon>Rhipicephalus</taxon>
        <taxon>Rhipicephalus</taxon>
    </lineage>
</organism>
<dbReference type="EMBL" id="GFPF01010508">
    <property type="protein sequence ID" value="MAA21654.1"/>
    <property type="molecule type" value="Transcribed_RNA"/>
</dbReference>
<dbReference type="GO" id="GO:0006281">
    <property type="term" value="P:DNA repair"/>
    <property type="evidence" value="ECO:0007669"/>
    <property type="project" value="UniProtKB-ARBA"/>
</dbReference>
<dbReference type="PANTHER" id="PTHR46609:SF8">
    <property type="entry name" value="YQAJ VIRAL RECOMBINASE DOMAIN-CONTAINING PROTEIN"/>
    <property type="match status" value="1"/>
</dbReference>
<sequence length="357" mass="40791">MKQAWGKLQGSRFYEAKTLQELCHVQAQPSMHLHSEEKEQIRRRLMEAAPHSALALHFGGRLQQQSGTAAISVDVTADERTLFRHMDCERIGAYSDMLFHQVIFSSSTHCKIRKFERGDLTEAEQQFYAANVAVTAAQAAQICADTRSQESTKWQRVRKIRITGSICHAYYTFVPRDDRTWDQKVSAMLGYSFRGNAATRYGKESEDHALKEYTDRTGNAVVRLGVVVNPLVPWLGYSPDGISFRDGRPPILLEVKSPVLGKSQKAAELARAKKLPYIKQDGENFELNRRNSYFSQVQLGMFLLNLDVTHFVIYSKVKSLILTVHRCNTHIDQLVRKLQFVYFQHVLPELAKRAQLE</sequence>
<dbReference type="AlphaFoldDB" id="A0A224Z5L8"/>
<evidence type="ECO:0000259" key="1">
    <source>
        <dbReference type="Pfam" id="PF09588"/>
    </source>
</evidence>
<name>A0A224Z5L8_9ACAR</name>
<evidence type="ECO:0000313" key="2">
    <source>
        <dbReference type="EMBL" id="MAA21654.1"/>
    </source>
</evidence>
<dbReference type="Gene3D" id="3.90.320.10">
    <property type="match status" value="1"/>
</dbReference>
<dbReference type="SUPFAM" id="SSF52980">
    <property type="entry name" value="Restriction endonuclease-like"/>
    <property type="match status" value="1"/>
</dbReference>
<dbReference type="PANTHER" id="PTHR46609">
    <property type="entry name" value="EXONUCLEASE, PHAGE-TYPE/RECB, C-TERMINAL DOMAIN-CONTAINING PROTEIN"/>
    <property type="match status" value="1"/>
</dbReference>
<keyword evidence="2" id="KW-0378">Hydrolase</keyword>
<feature type="domain" description="YqaJ viral recombinase" evidence="1">
    <location>
        <begin position="153"/>
        <end position="301"/>
    </location>
</feature>
<keyword evidence="2" id="KW-0255">Endonuclease</keyword>
<dbReference type="Pfam" id="PF09588">
    <property type="entry name" value="YqaJ"/>
    <property type="match status" value="1"/>
</dbReference>
<proteinExistence type="predicted"/>
<dbReference type="CDD" id="cd22343">
    <property type="entry name" value="PDDEXK_lambda_exonuclease-like"/>
    <property type="match status" value="1"/>
</dbReference>
<dbReference type="InterPro" id="IPR019080">
    <property type="entry name" value="YqaJ_viral_recombinase"/>
</dbReference>
<accession>A0A224Z5L8</accession>
<dbReference type="InterPro" id="IPR011604">
    <property type="entry name" value="PDDEXK-like_dom_sf"/>
</dbReference>
<dbReference type="GO" id="GO:0004519">
    <property type="term" value="F:endonuclease activity"/>
    <property type="evidence" value="ECO:0007669"/>
    <property type="project" value="UniProtKB-KW"/>
</dbReference>
<keyword evidence="2" id="KW-0540">Nuclease</keyword>